<gene>
    <name evidence="1" type="ORF">AB4Y32_15950</name>
</gene>
<comment type="caution">
    <text evidence="1">The sequence shown here is derived from an EMBL/GenBank/DDBJ whole genome shotgun (WGS) entry which is preliminary data.</text>
</comment>
<dbReference type="EMBL" id="JBFRCH010000007">
    <property type="protein sequence ID" value="MEX3933269.1"/>
    <property type="molecule type" value="Genomic_DNA"/>
</dbReference>
<evidence type="ECO:0000313" key="1">
    <source>
        <dbReference type="EMBL" id="MEX3933269.1"/>
    </source>
</evidence>
<evidence type="ECO:0000313" key="2">
    <source>
        <dbReference type="Proteomes" id="UP001558850"/>
    </source>
</evidence>
<protein>
    <submittedName>
        <fullName evidence="1">Uncharacterized protein</fullName>
    </submittedName>
</protein>
<reference evidence="1" key="1">
    <citation type="submission" date="2024-07" db="EMBL/GenBank/DDBJ databases">
        <title>A survey of Mimosa microsymbionts across Brazilian biomes reveals a high diversity of Paraburkholderia nodulating endemic species, but also that Cupriavidus is common as a symbiont of widespread species.</title>
        <authorList>
            <person name="Rouws L."/>
            <person name="Barauna A."/>
            <person name="Beukes C."/>
            <person name="Rouws J.R.C."/>
            <person name="De Faria S.M."/>
            <person name="Gross E."/>
            <person name="Bueno Dos Reis Junior F."/>
            <person name="Simon M.F."/>
            <person name="Maluk M."/>
            <person name="Odee D.W."/>
            <person name="Kenicer G."/>
            <person name="Young J.P.W."/>
            <person name="Reis V.M."/>
            <person name="Zilli J."/>
            <person name="James E.K."/>
        </authorList>
    </citation>
    <scope>NUCLEOTIDE SEQUENCE</scope>
    <source>
        <strain evidence="1">EG181B</strain>
    </source>
</reference>
<organism evidence="1 2">
    <name type="scientific">Paraburkholderia phymatum</name>
    <dbReference type="NCBI Taxonomy" id="148447"/>
    <lineage>
        <taxon>Bacteria</taxon>
        <taxon>Pseudomonadati</taxon>
        <taxon>Pseudomonadota</taxon>
        <taxon>Betaproteobacteria</taxon>
        <taxon>Burkholderiales</taxon>
        <taxon>Burkholderiaceae</taxon>
        <taxon>Paraburkholderia</taxon>
    </lineage>
</organism>
<keyword evidence="2" id="KW-1185">Reference proteome</keyword>
<proteinExistence type="predicted"/>
<accession>A0ACC6U139</accession>
<name>A0ACC6U139_9BURK</name>
<sequence>MKNGVPFHSAFGMSASRDWRIDKIERRAMAITFSCFNGAEYDWEAMRFKDPPR</sequence>
<dbReference type="Proteomes" id="UP001558850">
    <property type="component" value="Unassembled WGS sequence"/>
</dbReference>